<name>A0A1K0JDM1_CUPNE</name>
<gene>
    <name evidence="1" type="ORF">CNECB9_2690006</name>
</gene>
<reference evidence="1" key="1">
    <citation type="submission" date="2016-09" db="EMBL/GenBank/DDBJ databases">
        <authorList>
            <person name="Capua I."/>
            <person name="De Benedictis P."/>
            <person name="Joannis T."/>
            <person name="Lombin L.H."/>
            <person name="Cattoli G."/>
        </authorList>
    </citation>
    <scope>NUCLEOTIDE SEQUENCE</scope>
    <source>
        <strain evidence="1">B9</strain>
    </source>
</reference>
<dbReference type="AlphaFoldDB" id="A0A1K0JDM1"/>
<protein>
    <recommendedName>
        <fullName evidence="2">DUF2917 domain-containing protein</fullName>
    </recommendedName>
</protein>
<accession>A0A1K0JDM1</accession>
<evidence type="ECO:0008006" key="2">
    <source>
        <dbReference type="Google" id="ProtNLM"/>
    </source>
</evidence>
<dbReference type="RefSeq" id="WP_340525146.1">
    <property type="nucleotide sequence ID" value="NZ_FMSH01000189.1"/>
</dbReference>
<dbReference type="EMBL" id="FMSH01000189">
    <property type="protein sequence ID" value="SCU76032.1"/>
    <property type="molecule type" value="Genomic_DNA"/>
</dbReference>
<evidence type="ECO:0000313" key="1">
    <source>
        <dbReference type="EMBL" id="SCU76032.1"/>
    </source>
</evidence>
<sequence>MHSDLNDTSTVVPLPAGQCLRLRVAAGTVLHAGAAELEVAGPPQWLADTCYMPRRHLRAGDTWIVPARGWLAVSASRAGALSVTAPPGWLPRLQAWMALSWRRTGLARQPVSRPIPDSAPERL</sequence>
<organism evidence="1">
    <name type="scientific">Cupriavidus necator</name>
    <name type="common">Alcaligenes eutrophus</name>
    <name type="synonym">Ralstonia eutropha</name>
    <dbReference type="NCBI Taxonomy" id="106590"/>
    <lineage>
        <taxon>Bacteria</taxon>
        <taxon>Pseudomonadati</taxon>
        <taxon>Pseudomonadota</taxon>
        <taxon>Betaproteobacteria</taxon>
        <taxon>Burkholderiales</taxon>
        <taxon>Burkholderiaceae</taxon>
        <taxon>Cupriavidus</taxon>
    </lineage>
</organism>
<proteinExistence type="predicted"/>